<evidence type="ECO:0000313" key="1">
    <source>
        <dbReference type="EMBL" id="CZV21543.1"/>
    </source>
</evidence>
<dbReference type="RefSeq" id="WP_063144015.1">
    <property type="nucleotide sequence ID" value="NZ_FJXR01000010.1"/>
</dbReference>
<dbReference type="Proteomes" id="UP000076008">
    <property type="component" value="Unassembled WGS sequence"/>
</dbReference>
<name>A0A156SCT6_ENTCL</name>
<dbReference type="EMBL" id="FJXR01000010">
    <property type="protein sequence ID" value="CZV21543.1"/>
    <property type="molecule type" value="Genomic_DNA"/>
</dbReference>
<gene>
    <name evidence="1" type="ORF">SAMEA2273318_02039</name>
</gene>
<organism evidence="1 2">
    <name type="scientific">Enterobacter cloacae</name>
    <dbReference type="NCBI Taxonomy" id="550"/>
    <lineage>
        <taxon>Bacteria</taxon>
        <taxon>Pseudomonadati</taxon>
        <taxon>Pseudomonadota</taxon>
        <taxon>Gammaproteobacteria</taxon>
        <taxon>Enterobacterales</taxon>
        <taxon>Enterobacteriaceae</taxon>
        <taxon>Enterobacter</taxon>
        <taxon>Enterobacter cloacae complex</taxon>
    </lineage>
</organism>
<evidence type="ECO:0000313" key="2">
    <source>
        <dbReference type="Proteomes" id="UP000076008"/>
    </source>
</evidence>
<proteinExistence type="predicted"/>
<protein>
    <submittedName>
        <fullName evidence="1">Uncharacterized protein</fullName>
    </submittedName>
</protein>
<reference evidence="1 2" key="1">
    <citation type="submission" date="2016-03" db="EMBL/GenBank/DDBJ databases">
        <authorList>
            <consortium name="Pathogen Informatics"/>
        </authorList>
    </citation>
    <scope>NUCLEOTIDE SEQUENCE [LARGE SCALE GENOMIC DNA]</scope>
    <source>
        <strain evidence="2">e1252</strain>
    </source>
</reference>
<dbReference type="AlphaFoldDB" id="A0A156SCT6"/>
<sequence length="64" mass="7321">MANKPEIVHHEGNIWYPFQVNFTDVDGRPFSFIIHAVSHEHASYVVQEIRETATLGDQLVSITK</sequence>
<accession>A0A156SCT6</accession>